<dbReference type="PANTHER" id="PTHR31727:SF6">
    <property type="entry name" value="OLEOYL-ACYL CARRIER PROTEIN THIOESTERASE 1, CHLOROPLASTIC"/>
    <property type="match status" value="1"/>
</dbReference>
<dbReference type="CDD" id="cd00586">
    <property type="entry name" value="4HBT"/>
    <property type="match status" value="1"/>
</dbReference>
<reference evidence="10 11" key="1">
    <citation type="submission" date="2019-10" db="EMBL/GenBank/DDBJ databases">
        <title>Rudanella paleaurantiibacter sp. nov., isolated from sludge.</title>
        <authorList>
            <person name="Xu S.Q."/>
        </authorList>
    </citation>
    <scope>NUCLEOTIDE SEQUENCE [LARGE SCALE GENOMIC DNA]</scope>
    <source>
        <strain evidence="10 11">HX-22-17</strain>
    </source>
</reference>
<proteinExistence type="inferred from homology"/>
<evidence type="ECO:0000313" key="11">
    <source>
        <dbReference type="Proteomes" id="UP000488299"/>
    </source>
</evidence>
<keyword evidence="4" id="KW-0276">Fatty acid metabolism</keyword>
<organism evidence="10 11">
    <name type="scientific">Rudanella paleaurantiibacter</name>
    <dbReference type="NCBI Taxonomy" id="2614655"/>
    <lineage>
        <taxon>Bacteria</taxon>
        <taxon>Pseudomonadati</taxon>
        <taxon>Bacteroidota</taxon>
        <taxon>Cytophagia</taxon>
        <taxon>Cytophagales</taxon>
        <taxon>Cytophagaceae</taxon>
        <taxon>Rudanella</taxon>
    </lineage>
</organism>
<dbReference type="Pfam" id="PF01643">
    <property type="entry name" value="Acyl-ACP_TE"/>
    <property type="match status" value="1"/>
</dbReference>
<feature type="domain" description="Acyl-ACP thioesterase-like C-terminal" evidence="9">
    <location>
        <begin position="157"/>
        <end position="214"/>
    </location>
</feature>
<keyword evidence="7" id="KW-0275">Fatty acid biosynthesis</keyword>
<evidence type="ECO:0000256" key="2">
    <source>
        <dbReference type="ARBA" id="ARBA00022516"/>
    </source>
</evidence>
<evidence type="ECO:0000259" key="9">
    <source>
        <dbReference type="Pfam" id="PF20791"/>
    </source>
</evidence>
<evidence type="ECO:0000256" key="1">
    <source>
        <dbReference type="ARBA" id="ARBA00006500"/>
    </source>
</evidence>
<dbReference type="SUPFAM" id="SSF54637">
    <property type="entry name" value="Thioesterase/thiol ester dehydrase-isomerase"/>
    <property type="match status" value="2"/>
</dbReference>
<evidence type="ECO:0000259" key="8">
    <source>
        <dbReference type="Pfam" id="PF01643"/>
    </source>
</evidence>
<keyword evidence="6" id="KW-0443">Lipid metabolism</keyword>
<evidence type="ECO:0000256" key="4">
    <source>
        <dbReference type="ARBA" id="ARBA00022832"/>
    </source>
</evidence>
<sequence length="242" mass="27726">MQTDTYTVRGYEADATGRLTLPTLMNWMQESANRNALDYGIGMADLTAHGLGWMLMRFRLTVHRYPAYGETCTVSTYPTRVEKYFIYRDFKVVSASGELLAEAASTWVTFAVERRAMVPLPDFIRRLHPPAVADPLPALPSKPDFSPPETPAQVHRRAIGWYDLDVNQHTNNVSYVQALLESMPEEFLRQKHLYELDLFFKAESHLYDQLVVHTWLTDGVGLHRLVQGADGRDVLWARSVWH</sequence>
<keyword evidence="2" id="KW-0444">Lipid biosynthesis</keyword>
<keyword evidence="11" id="KW-1185">Reference proteome</keyword>
<dbReference type="EMBL" id="WELI01000006">
    <property type="protein sequence ID" value="KAB7729435.1"/>
    <property type="molecule type" value="Genomic_DNA"/>
</dbReference>
<evidence type="ECO:0000256" key="3">
    <source>
        <dbReference type="ARBA" id="ARBA00022801"/>
    </source>
</evidence>
<dbReference type="Gene3D" id="3.10.129.10">
    <property type="entry name" value="Hotdog Thioesterase"/>
    <property type="match status" value="1"/>
</dbReference>
<dbReference type="GO" id="GO:0016297">
    <property type="term" value="F:fatty acyl-[ACP] hydrolase activity"/>
    <property type="evidence" value="ECO:0007669"/>
    <property type="project" value="InterPro"/>
</dbReference>
<feature type="domain" description="Acyl-ACP thioesterase N-terminal hotdog" evidence="8">
    <location>
        <begin position="4"/>
        <end position="123"/>
    </location>
</feature>
<dbReference type="GO" id="GO:0000036">
    <property type="term" value="F:acyl carrier activity"/>
    <property type="evidence" value="ECO:0007669"/>
    <property type="project" value="TreeGrafter"/>
</dbReference>
<dbReference type="InterPro" id="IPR045023">
    <property type="entry name" value="FATA/B"/>
</dbReference>
<dbReference type="Proteomes" id="UP000488299">
    <property type="component" value="Unassembled WGS sequence"/>
</dbReference>
<evidence type="ECO:0000256" key="7">
    <source>
        <dbReference type="ARBA" id="ARBA00023160"/>
    </source>
</evidence>
<evidence type="ECO:0000256" key="6">
    <source>
        <dbReference type="ARBA" id="ARBA00023098"/>
    </source>
</evidence>
<comment type="caution">
    <text evidence="10">The sequence shown here is derived from an EMBL/GenBank/DDBJ whole genome shotgun (WGS) entry which is preliminary data.</text>
</comment>
<dbReference type="InterPro" id="IPR002864">
    <property type="entry name" value="Acyl-ACP_thioesterase_NHD"/>
</dbReference>
<dbReference type="InterPro" id="IPR049427">
    <property type="entry name" value="Acyl-ACP_TE_C"/>
</dbReference>
<protein>
    <submittedName>
        <fullName evidence="10">Acyl-[acyl-carrier-protein] thioesterase</fullName>
    </submittedName>
</protein>
<accession>A0A7J5TXQ5</accession>
<evidence type="ECO:0000256" key="5">
    <source>
        <dbReference type="ARBA" id="ARBA00022946"/>
    </source>
</evidence>
<keyword evidence="5" id="KW-0809">Transit peptide</keyword>
<dbReference type="Pfam" id="PF20791">
    <property type="entry name" value="Acyl-ACP_TE_C"/>
    <property type="match status" value="1"/>
</dbReference>
<evidence type="ECO:0000313" key="10">
    <source>
        <dbReference type="EMBL" id="KAB7729435.1"/>
    </source>
</evidence>
<dbReference type="AlphaFoldDB" id="A0A7J5TXQ5"/>
<keyword evidence="3" id="KW-0378">Hydrolase</keyword>
<dbReference type="InterPro" id="IPR029069">
    <property type="entry name" value="HotDog_dom_sf"/>
</dbReference>
<comment type="similarity">
    <text evidence="1">Belongs to the acyl-ACP thioesterase family.</text>
</comment>
<gene>
    <name evidence="10" type="ORF">F5984_17320</name>
</gene>
<name>A0A7J5TXQ5_9BACT</name>
<dbReference type="PANTHER" id="PTHR31727">
    <property type="entry name" value="OLEOYL-ACYL CARRIER PROTEIN THIOESTERASE 1, CHLOROPLASTIC"/>
    <property type="match status" value="1"/>
</dbReference>